<accession>A0A8J6NM04</accession>
<feature type="transmembrane region" description="Helical" evidence="1">
    <location>
        <begin position="140"/>
        <end position="157"/>
    </location>
</feature>
<feature type="transmembrane region" description="Helical" evidence="1">
    <location>
        <begin position="59"/>
        <end position="78"/>
    </location>
</feature>
<proteinExistence type="predicted"/>
<feature type="transmembrane region" description="Helical" evidence="1">
    <location>
        <begin position="7"/>
        <end position="28"/>
    </location>
</feature>
<dbReference type="Pfam" id="PF18917">
    <property type="entry name" value="LiaI-LiaF-like_TM1"/>
    <property type="match status" value="1"/>
</dbReference>
<evidence type="ECO:0000313" key="3">
    <source>
        <dbReference type="EMBL" id="MBC8335590.1"/>
    </source>
</evidence>
<feature type="domain" description="LiaI-LiaF-like transmembrane region" evidence="2">
    <location>
        <begin position="6"/>
        <end position="48"/>
    </location>
</feature>
<dbReference type="AlphaFoldDB" id="A0A8J6NM04"/>
<dbReference type="EMBL" id="JACNJN010000115">
    <property type="protein sequence ID" value="MBC8335590.1"/>
    <property type="molecule type" value="Genomic_DNA"/>
</dbReference>
<evidence type="ECO:0000313" key="4">
    <source>
        <dbReference type="Proteomes" id="UP000614469"/>
    </source>
</evidence>
<keyword evidence="1" id="KW-0472">Membrane</keyword>
<comment type="caution">
    <text evidence="3">The sequence shown here is derived from an EMBL/GenBank/DDBJ whole genome shotgun (WGS) entry which is preliminary data.</text>
</comment>
<organism evidence="3 4">
    <name type="scientific">Candidatus Desulfolinea nitratireducens</name>
    <dbReference type="NCBI Taxonomy" id="2841698"/>
    <lineage>
        <taxon>Bacteria</taxon>
        <taxon>Bacillati</taxon>
        <taxon>Chloroflexota</taxon>
        <taxon>Anaerolineae</taxon>
        <taxon>Anaerolineales</taxon>
        <taxon>Anaerolineales incertae sedis</taxon>
        <taxon>Candidatus Desulfolinea</taxon>
    </lineage>
</organism>
<dbReference type="InterPro" id="IPR043726">
    <property type="entry name" value="LiaI-LiaF-like_TM1"/>
</dbReference>
<protein>
    <recommendedName>
        <fullName evidence="2">LiaI-LiaF-like transmembrane region domain-containing protein</fullName>
    </recommendedName>
</protein>
<sequence>MKKGNITGGLILILIGAWFLAVQFVPQLGDWAEGSWPLTIIGIGAIFLLVSILNNIPGLSIPAFIIGGIGGLLYYQNVTGDWDSWAYAWAFIPGFVGLGLLFFSIQTKDKGTMKAGFILLFLSTIFFIVFGSFLGGPDQIIQYWPLLLIVAGLWSMIRSLLGKKSEKIADFAEPVEPVIIEEDAE</sequence>
<feature type="transmembrane region" description="Helical" evidence="1">
    <location>
        <begin position="34"/>
        <end position="52"/>
    </location>
</feature>
<feature type="transmembrane region" description="Helical" evidence="1">
    <location>
        <begin position="84"/>
        <end position="103"/>
    </location>
</feature>
<name>A0A8J6NM04_9CHLR</name>
<keyword evidence="1" id="KW-1133">Transmembrane helix</keyword>
<gene>
    <name evidence="3" type="ORF">H8E29_10010</name>
</gene>
<dbReference type="Proteomes" id="UP000614469">
    <property type="component" value="Unassembled WGS sequence"/>
</dbReference>
<reference evidence="3 4" key="1">
    <citation type="submission" date="2020-08" db="EMBL/GenBank/DDBJ databases">
        <title>Bridging the membrane lipid divide: bacteria of the FCB group superphylum have the potential to synthesize archaeal ether lipids.</title>
        <authorList>
            <person name="Villanueva L."/>
            <person name="Von Meijenfeldt F.A.B."/>
            <person name="Westbye A.B."/>
            <person name="Yadav S."/>
            <person name="Hopmans E.C."/>
            <person name="Dutilh B.E."/>
            <person name="Sinninghe Damste J.S."/>
        </authorList>
    </citation>
    <scope>NUCLEOTIDE SEQUENCE [LARGE SCALE GENOMIC DNA]</scope>
    <source>
        <strain evidence="3">NIOZ-UU36</strain>
    </source>
</reference>
<keyword evidence="1" id="KW-0812">Transmembrane</keyword>
<evidence type="ECO:0000256" key="1">
    <source>
        <dbReference type="SAM" id="Phobius"/>
    </source>
</evidence>
<evidence type="ECO:0000259" key="2">
    <source>
        <dbReference type="Pfam" id="PF18917"/>
    </source>
</evidence>
<feature type="transmembrane region" description="Helical" evidence="1">
    <location>
        <begin position="115"/>
        <end position="134"/>
    </location>
</feature>